<feature type="transmembrane region" description="Helical" evidence="6">
    <location>
        <begin position="181"/>
        <end position="203"/>
    </location>
</feature>
<comment type="caution">
    <text evidence="8">The sequence shown here is derived from an EMBL/GenBank/DDBJ whole genome shotgun (WGS) entry which is preliminary data.</text>
</comment>
<organism evidence="8 9">
    <name type="scientific">Burkholderia aenigmatica</name>
    <dbReference type="NCBI Taxonomy" id="2015348"/>
    <lineage>
        <taxon>Bacteria</taxon>
        <taxon>Pseudomonadati</taxon>
        <taxon>Pseudomonadota</taxon>
        <taxon>Betaproteobacteria</taxon>
        <taxon>Burkholderiales</taxon>
        <taxon>Burkholderiaceae</taxon>
        <taxon>Burkholderia</taxon>
        <taxon>Burkholderia cepacia complex</taxon>
    </lineage>
</organism>
<evidence type="ECO:0000313" key="8">
    <source>
        <dbReference type="EMBL" id="OXI43841.1"/>
    </source>
</evidence>
<feature type="transmembrane region" description="Helical" evidence="6">
    <location>
        <begin position="284"/>
        <end position="305"/>
    </location>
</feature>
<dbReference type="InterPro" id="IPR020846">
    <property type="entry name" value="MFS_dom"/>
</dbReference>
<feature type="transmembrane region" description="Helical" evidence="6">
    <location>
        <begin position="149"/>
        <end position="169"/>
    </location>
</feature>
<evidence type="ECO:0000256" key="4">
    <source>
        <dbReference type="ARBA" id="ARBA00022989"/>
    </source>
</evidence>
<dbReference type="GO" id="GO:0005886">
    <property type="term" value="C:plasma membrane"/>
    <property type="evidence" value="ECO:0007669"/>
    <property type="project" value="TreeGrafter"/>
</dbReference>
<feature type="transmembrane region" description="Helical" evidence="6">
    <location>
        <begin position="317"/>
        <end position="335"/>
    </location>
</feature>
<keyword evidence="2" id="KW-0813">Transport</keyword>
<dbReference type="SUPFAM" id="SSF103473">
    <property type="entry name" value="MFS general substrate transporter"/>
    <property type="match status" value="1"/>
</dbReference>
<reference evidence="8 9" key="2">
    <citation type="submission" date="2017-08" db="EMBL/GenBank/DDBJ databases">
        <title>WGS of novel Burkholderia cepaca complex species.</title>
        <authorList>
            <person name="Lipuma J."/>
            <person name="Spilker T."/>
        </authorList>
    </citation>
    <scope>NUCLEOTIDE SEQUENCE [LARGE SCALE GENOMIC DNA]</scope>
    <source>
        <strain evidence="8 9">AU17325</strain>
    </source>
</reference>
<evidence type="ECO:0000313" key="9">
    <source>
        <dbReference type="Proteomes" id="UP000214600"/>
    </source>
</evidence>
<comment type="subcellular location">
    <subcellularLocation>
        <location evidence="1">Membrane</location>
        <topology evidence="1">Multi-pass membrane protein</topology>
    </subcellularLocation>
</comment>
<accession>A0A228IN76</accession>
<reference evidence="9" key="1">
    <citation type="submission" date="2017-06" db="EMBL/GenBank/DDBJ databases">
        <authorList>
            <person name="LiPuma J."/>
            <person name="Spilker T."/>
        </authorList>
    </citation>
    <scope>NUCLEOTIDE SEQUENCE [LARGE SCALE GENOMIC DNA]</scope>
    <source>
        <strain evidence="9">AU17325</strain>
    </source>
</reference>
<evidence type="ECO:0000259" key="7">
    <source>
        <dbReference type="PROSITE" id="PS50850"/>
    </source>
</evidence>
<keyword evidence="5 6" id="KW-0472">Membrane</keyword>
<feature type="transmembrane region" description="Helical" evidence="6">
    <location>
        <begin position="20"/>
        <end position="36"/>
    </location>
</feature>
<proteinExistence type="predicted"/>
<feature type="transmembrane region" description="Helical" evidence="6">
    <location>
        <begin position="250"/>
        <end position="278"/>
    </location>
</feature>
<keyword evidence="3 6" id="KW-0812">Transmembrane</keyword>
<dbReference type="InterPro" id="IPR011701">
    <property type="entry name" value="MFS"/>
</dbReference>
<feature type="transmembrane region" description="Helical" evidence="6">
    <location>
        <begin position="341"/>
        <end position="361"/>
    </location>
</feature>
<evidence type="ECO:0000256" key="5">
    <source>
        <dbReference type="ARBA" id="ARBA00023136"/>
    </source>
</evidence>
<feature type="transmembrane region" description="Helical" evidence="6">
    <location>
        <begin position="113"/>
        <end position="137"/>
    </location>
</feature>
<feature type="transmembrane region" description="Helical" evidence="6">
    <location>
        <begin position="89"/>
        <end position="107"/>
    </location>
</feature>
<evidence type="ECO:0000256" key="6">
    <source>
        <dbReference type="SAM" id="Phobius"/>
    </source>
</evidence>
<dbReference type="OrthoDB" id="5441967at2"/>
<name>A0A228IN76_9BURK</name>
<dbReference type="EMBL" id="NKFA01000007">
    <property type="protein sequence ID" value="OXI43841.1"/>
    <property type="molecule type" value="Genomic_DNA"/>
</dbReference>
<feature type="transmembrane region" description="Helical" evidence="6">
    <location>
        <begin position="56"/>
        <end position="77"/>
    </location>
</feature>
<dbReference type="Proteomes" id="UP000214600">
    <property type="component" value="Unassembled WGS sequence"/>
</dbReference>
<evidence type="ECO:0000256" key="3">
    <source>
        <dbReference type="ARBA" id="ARBA00022692"/>
    </source>
</evidence>
<feature type="transmembrane region" description="Helical" evidence="6">
    <location>
        <begin position="368"/>
        <end position="389"/>
    </location>
</feature>
<keyword evidence="4 6" id="KW-1133">Transmembrane helix</keyword>
<dbReference type="PROSITE" id="PS50850">
    <property type="entry name" value="MFS"/>
    <property type="match status" value="1"/>
</dbReference>
<dbReference type="RefSeq" id="WP_089451744.1">
    <property type="nucleotide sequence ID" value="NZ_NKFA01000007.1"/>
</dbReference>
<dbReference type="InterPro" id="IPR036259">
    <property type="entry name" value="MFS_trans_sf"/>
</dbReference>
<dbReference type="GO" id="GO:0022857">
    <property type="term" value="F:transmembrane transporter activity"/>
    <property type="evidence" value="ECO:0007669"/>
    <property type="project" value="InterPro"/>
</dbReference>
<feature type="domain" description="Major facilitator superfamily (MFS) profile" evidence="7">
    <location>
        <begin position="23"/>
        <end position="429"/>
    </location>
</feature>
<dbReference type="PANTHER" id="PTHR43791:SF36">
    <property type="entry name" value="TRANSPORTER, PUTATIVE (AFU_ORTHOLOGUE AFUA_6G08340)-RELATED"/>
    <property type="match status" value="1"/>
</dbReference>
<evidence type="ECO:0000256" key="1">
    <source>
        <dbReference type="ARBA" id="ARBA00004141"/>
    </source>
</evidence>
<gene>
    <name evidence="8" type="ORF">CFB84_20105</name>
</gene>
<dbReference type="Pfam" id="PF07690">
    <property type="entry name" value="MFS_1"/>
    <property type="match status" value="1"/>
</dbReference>
<dbReference type="FunFam" id="1.20.1250.20:FF:000018">
    <property type="entry name" value="MFS transporter permease"/>
    <property type="match status" value="1"/>
</dbReference>
<sequence>MAGRNNKELSGEALANRLILRKLMPLLVVVYIVSFLDRTNIALARHSMSIDLGLSAMTYGLGAGLFFLTYSLAEVPSNLIMLKVGARRWITRIMITWGALSVGMAFVRGETSFYVMRLLLGLAEAGLYPGVMLYLTYWFGHKQRAKATGYFLLGVSIANVFGGPFGGALLELEGLAGLHGWQWLFIVEGIPAIALSFFVWKYLPDRPSAARWLSPEESLALEEKLVAERSEIPTAHGKDAILQCIKDSQLWLAILIYFCHQLTTYAVIFFLPSIIGAAGNFSPFYIGVLSAVPWIASGIGGVIFPRFATGASRSRKVLSGGLLTMGVGLLIAGRVTPILGLAALTLAASMFFVVQSVLFTIPASRFSGTVLAGALAFMNSCGLLGGFLGPAGMGFIEKTTGSSVGGFFILGLALVGVALLSLRIRFSDSGARAASEKVIGPEAV</sequence>
<feature type="transmembrane region" description="Helical" evidence="6">
    <location>
        <begin position="401"/>
        <end position="422"/>
    </location>
</feature>
<protein>
    <submittedName>
        <fullName evidence="8">MFS transporter</fullName>
    </submittedName>
</protein>
<dbReference type="AlphaFoldDB" id="A0A228IN76"/>
<dbReference type="Gene3D" id="1.20.1250.20">
    <property type="entry name" value="MFS general substrate transporter like domains"/>
    <property type="match status" value="2"/>
</dbReference>
<dbReference type="PANTHER" id="PTHR43791">
    <property type="entry name" value="PERMEASE-RELATED"/>
    <property type="match status" value="1"/>
</dbReference>
<dbReference type="CDD" id="cd17319">
    <property type="entry name" value="MFS_ExuT_GudP_like"/>
    <property type="match status" value="1"/>
</dbReference>
<evidence type="ECO:0000256" key="2">
    <source>
        <dbReference type="ARBA" id="ARBA00022448"/>
    </source>
</evidence>